<dbReference type="Proteomes" id="UP001163203">
    <property type="component" value="Chromosome"/>
</dbReference>
<protein>
    <submittedName>
        <fullName evidence="2">GNAT family N-acetyltransferase</fullName>
    </submittedName>
</protein>
<evidence type="ECO:0000313" key="2">
    <source>
        <dbReference type="EMBL" id="WAL68943.1"/>
    </source>
</evidence>
<reference evidence="2" key="1">
    <citation type="submission" date="2022-11" db="EMBL/GenBank/DDBJ databases">
        <authorList>
            <person name="Mo P."/>
        </authorList>
    </citation>
    <scope>NUCLEOTIDE SEQUENCE</scope>
    <source>
        <strain evidence="2">HUAS 11-8</strain>
    </source>
</reference>
<gene>
    <name evidence="2" type="ORF">ORV05_14615</name>
</gene>
<dbReference type="Pfam" id="PF00583">
    <property type="entry name" value="Acetyltransf_1"/>
    <property type="match status" value="1"/>
</dbReference>
<accession>A0ABY7BB73</accession>
<proteinExistence type="predicted"/>
<dbReference type="Gene3D" id="3.40.630.30">
    <property type="match status" value="1"/>
</dbReference>
<dbReference type="RefSeq" id="WP_268759033.1">
    <property type="nucleotide sequence ID" value="NZ_CP113836.1"/>
</dbReference>
<evidence type="ECO:0000259" key="1">
    <source>
        <dbReference type="PROSITE" id="PS51186"/>
    </source>
</evidence>
<dbReference type="InterPro" id="IPR016181">
    <property type="entry name" value="Acyl_CoA_acyltransferase"/>
</dbReference>
<dbReference type="CDD" id="cd04301">
    <property type="entry name" value="NAT_SF"/>
    <property type="match status" value="1"/>
</dbReference>
<name>A0ABY7BB73_9PSEU</name>
<evidence type="ECO:0000313" key="3">
    <source>
        <dbReference type="Proteomes" id="UP001163203"/>
    </source>
</evidence>
<dbReference type="SUPFAM" id="SSF55729">
    <property type="entry name" value="Acyl-CoA N-acyltransferases (Nat)"/>
    <property type="match status" value="1"/>
</dbReference>
<feature type="domain" description="N-acetyltransferase" evidence="1">
    <location>
        <begin position="23"/>
        <end position="173"/>
    </location>
</feature>
<sequence length="173" mass="18645">MGEPGVPPEEFRRTLHLRDGRDVTIAPLTPDDTGRLAEALRDADPQTLHARFCGAPPHVTPELLRHLTELDYVNRFALVASDPDGHGVALARYEATGEPGVAEVALAVEPQWRRAGLGSALIRMLAEAALARGFTLFTAVYLADNRAVADLLDEVHGHTTIAEGIAEATIRLT</sequence>
<dbReference type="InterPro" id="IPR000182">
    <property type="entry name" value="GNAT_dom"/>
</dbReference>
<keyword evidence="3" id="KW-1185">Reference proteome</keyword>
<dbReference type="EMBL" id="CP113836">
    <property type="protein sequence ID" value="WAL68943.1"/>
    <property type="molecule type" value="Genomic_DNA"/>
</dbReference>
<organism evidence="2 3">
    <name type="scientific">Amycolatopsis cynarae</name>
    <dbReference type="NCBI Taxonomy" id="2995223"/>
    <lineage>
        <taxon>Bacteria</taxon>
        <taxon>Bacillati</taxon>
        <taxon>Actinomycetota</taxon>
        <taxon>Actinomycetes</taxon>
        <taxon>Pseudonocardiales</taxon>
        <taxon>Pseudonocardiaceae</taxon>
        <taxon>Amycolatopsis</taxon>
    </lineage>
</organism>
<dbReference type="PROSITE" id="PS51186">
    <property type="entry name" value="GNAT"/>
    <property type="match status" value="1"/>
</dbReference>